<protein>
    <recommendedName>
        <fullName evidence="5">Fibronectin attachment protein</fullName>
    </recommendedName>
</protein>
<keyword evidence="4" id="KW-1185">Reference proteome</keyword>
<sequence>MRMGSRTRLLFCTAGVAATAMMALLGFQTTQPDHTAEMSVPVAGPMQLGETITQSASPSVPDVPSAAPPVKAQPAPTAEPG</sequence>
<feature type="region of interest" description="Disordered" evidence="1">
    <location>
        <begin position="50"/>
        <end position="81"/>
    </location>
</feature>
<feature type="compositionally biased region" description="Low complexity" evidence="1">
    <location>
        <begin position="55"/>
        <end position="70"/>
    </location>
</feature>
<name>A0ABT6KVI4_9MYCO</name>
<evidence type="ECO:0000313" key="3">
    <source>
        <dbReference type="EMBL" id="MDH6194729.1"/>
    </source>
</evidence>
<organism evidence="3 4">
    <name type="scientific">Mycolicibacterium frederiksbergense</name>
    <dbReference type="NCBI Taxonomy" id="117567"/>
    <lineage>
        <taxon>Bacteria</taxon>
        <taxon>Bacillati</taxon>
        <taxon>Actinomycetota</taxon>
        <taxon>Actinomycetes</taxon>
        <taxon>Mycobacteriales</taxon>
        <taxon>Mycobacteriaceae</taxon>
        <taxon>Mycolicibacterium</taxon>
    </lineage>
</organism>
<evidence type="ECO:0000256" key="1">
    <source>
        <dbReference type="SAM" id="MobiDB-lite"/>
    </source>
</evidence>
<feature type="chain" id="PRO_5045250641" description="Fibronectin attachment protein" evidence="2">
    <location>
        <begin position="23"/>
        <end position="81"/>
    </location>
</feature>
<evidence type="ECO:0000313" key="4">
    <source>
        <dbReference type="Proteomes" id="UP001160130"/>
    </source>
</evidence>
<gene>
    <name evidence="3" type="ORF">M2272_001358</name>
</gene>
<evidence type="ECO:0008006" key="5">
    <source>
        <dbReference type="Google" id="ProtNLM"/>
    </source>
</evidence>
<reference evidence="3 4" key="1">
    <citation type="submission" date="2023-04" db="EMBL/GenBank/DDBJ databases">
        <title>Forest soil microbial communities from Buena Vista Peninsula, Colon Province, Panama.</title>
        <authorList>
            <person name="Bouskill N."/>
        </authorList>
    </citation>
    <scope>NUCLEOTIDE SEQUENCE [LARGE SCALE GENOMIC DNA]</scope>
    <source>
        <strain evidence="3 4">AC80</strain>
    </source>
</reference>
<feature type="signal peptide" evidence="2">
    <location>
        <begin position="1"/>
        <end position="22"/>
    </location>
</feature>
<proteinExistence type="predicted"/>
<dbReference type="EMBL" id="JARXVE010000002">
    <property type="protein sequence ID" value="MDH6194729.1"/>
    <property type="molecule type" value="Genomic_DNA"/>
</dbReference>
<keyword evidence="2" id="KW-0732">Signal</keyword>
<dbReference type="Proteomes" id="UP001160130">
    <property type="component" value="Unassembled WGS sequence"/>
</dbReference>
<accession>A0ABT6KVI4</accession>
<comment type="caution">
    <text evidence="3">The sequence shown here is derived from an EMBL/GenBank/DDBJ whole genome shotgun (WGS) entry which is preliminary data.</text>
</comment>
<evidence type="ECO:0000256" key="2">
    <source>
        <dbReference type="SAM" id="SignalP"/>
    </source>
</evidence>